<comment type="caution">
    <text evidence="2">The sequence shown here is derived from an EMBL/GenBank/DDBJ whole genome shotgun (WGS) entry which is preliminary data.</text>
</comment>
<dbReference type="NCBIfam" id="TIGR03951">
    <property type="entry name" value="Fe_III_red_FhuF"/>
    <property type="match status" value="1"/>
</dbReference>
<reference evidence="2" key="1">
    <citation type="submission" date="2023-07" db="EMBL/GenBank/DDBJ databases">
        <title>Genomic Encyclopedia of Type Strains, Phase IV (KMG-IV): sequencing the most valuable type-strain genomes for metagenomic binning, comparative biology and taxonomic classification.</title>
        <authorList>
            <person name="Goeker M."/>
        </authorList>
    </citation>
    <scope>NUCLEOTIDE SEQUENCE [LARGE SCALE GENOMIC DNA]</scope>
    <source>
        <strain evidence="2">JSM 076093</strain>
    </source>
</reference>
<evidence type="ECO:0000313" key="2">
    <source>
        <dbReference type="EMBL" id="MDQ0482189.1"/>
    </source>
</evidence>
<dbReference type="EMBL" id="JAUSWM010000002">
    <property type="protein sequence ID" value="MDQ0482189.1"/>
    <property type="molecule type" value="Genomic_DNA"/>
</dbReference>
<dbReference type="InterPro" id="IPR022770">
    <property type="entry name" value="IucA/IucC-like_C"/>
</dbReference>
<protein>
    <submittedName>
        <fullName evidence="2">Siderophore-iron reductase FhuF</fullName>
    </submittedName>
</protein>
<name>A0ABU0JYP6_9BACL</name>
<dbReference type="GeneID" id="301325215"/>
<proteinExistence type="predicted"/>
<keyword evidence="3" id="KW-1185">Reference proteome</keyword>
<sequence length="249" mass="28800">MPANLQMFSKDEKEILEQLSLQIGNDVASYPKIEQILDEEKITEILQTLVDEGHFPNLFVAGSQFMKRYGIMTIAPILFAFTMWNKRIEAGPDQLGYRIGFEQDSWTMKLAVRDEWIGLENRTDARAKLANELINQNLAPFVETMVKATKLSATILWENAAIYLFWIYETLIPSKANEEQKQRAKEDFHYIVHQFQCTSFTCGTNPFLPYYTEKKERAEGTMRTRKTCCLRDQISPDTVCCKTCPKLRG</sequence>
<dbReference type="InterPro" id="IPR008090">
    <property type="entry name" value="Fe_iron_reduct"/>
</dbReference>
<dbReference type="RefSeq" id="WP_301550050.1">
    <property type="nucleotide sequence ID" value="NZ_JAQRMZ010000001.1"/>
</dbReference>
<evidence type="ECO:0000259" key="1">
    <source>
        <dbReference type="Pfam" id="PF06276"/>
    </source>
</evidence>
<dbReference type="Pfam" id="PF06276">
    <property type="entry name" value="FhuF"/>
    <property type="match status" value="1"/>
</dbReference>
<feature type="domain" description="Aerobactin siderophore biosynthesis IucA/IucC-like C-terminal" evidence="1">
    <location>
        <begin position="64"/>
        <end position="180"/>
    </location>
</feature>
<organism evidence="2 3">
    <name type="scientific">Guptibacillus hwajinpoensis</name>
    <dbReference type="NCBI Taxonomy" id="208199"/>
    <lineage>
        <taxon>Bacteria</taxon>
        <taxon>Bacillati</taxon>
        <taxon>Bacillota</taxon>
        <taxon>Bacilli</taxon>
        <taxon>Bacillales</taxon>
        <taxon>Guptibacillaceae</taxon>
        <taxon>Guptibacillus</taxon>
    </lineage>
</organism>
<accession>A0ABU0JYP6</accession>
<gene>
    <name evidence="2" type="ORF">QO000_001158</name>
</gene>
<dbReference type="Proteomes" id="UP001226720">
    <property type="component" value="Unassembled WGS sequence"/>
</dbReference>
<evidence type="ECO:0000313" key="3">
    <source>
        <dbReference type="Proteomes" id="UP001226720"/>
    </source>
</evidence>